<keyword evidence="1" id="KW-0347">Helicase</keyword>
<organism evidence="1 2">
    <name type="scientific">Iris pallida</name>
    <name type="common">Sweet iris</name>
    <dbReference type="NCBI Taxonomy" id="29817"/>
    <lineage>
        <taxon>Eukaryota</taxon>
        <taxon>Viridiplantae</taxon>
        <taxon>Streptophyta</taxon>
        <taxon>Embryophyta</taxon>
        <taxon>Tracheophyta</taxon>
        <taxon>Spermatophyta</taxon>
        <taxon>Magnoliopsida</taxon>
        <taxon>Liliopsida</taxon>
        <taxon>Asparagales</taxon>
        <taxon>Iridaceae</taxon>
        <taxon>Iridoideae</taxon>
        <taxon>Irideae</taxon>
        <taxon>Iris</taxon>
    </lineage>
</organism>
<keyword evidence="1" id="KW-0547">Nucleotide-binding</keyword>
<name>A0AAX6HU34_IRIPA</name>
<gene>
    <name evidence="1" type="ORF">M6B38_293295</name>
</gene>
<keyword evidence="1" id="KW-0067">ATP-binding</keyword>
<comment type="caution">
    <text evidence="1">The sequence shown here is derived from an EMBL/GenBank/DDBJ whole genome shotgun (WGS) entry which is preliminary data.</text>
</comment>
<proteinExistence type="predicted"/>
<evidence type="ECO:0000313" key="2">
    <source>
        <dbReference type="Proteomes" id="UP001140949"/>
    </source>
</evidence>
<dbReference type="AlphaFoldDB" id="A0AAX6HU34"/>
<protein>
    <submittedName>
        <fullName evidence="1">ATP-dependent RNA helicase DEAH13-like</fullName>
    </submittedName>
</protein>
<evidence type="ECO:0000313" key="1">
    <source>
        <dbReference type="EMBL" id="KAJ6844579.1"/>
    </source>
</evidence>
<dbReference type="EMBL" id="JANAVB010006599">
    <property type="protein sequence ID" value="KAJ6844579.1"/>
    <property type="molecule type" value="Genomic_DNA"/>
</dbReference>
<dbReference type="Pfam" id="PF21010">
    <property type="entry name" value="HA2_C"/>
    <property type="match status" value="1"/>
</dbReference>
<sequence length="147" mass="16716">MAQYPMSPCHSRMLLTVIKIMKNQRNYARANLVLGYAIATASALSFPNPFNMQFGRNHDTSDGLDQEGKHFEDNLLMQQEKKRQEEKAMVREARARFCNPCSDALTSANALQSFELAADPFEFCQKKLLHLKPMDDMSKKTTGIPSR</sequence>
<keyword evidence="1" id="KW-0378">Hydrolase</keyword>
<keyword evidence="2" id="KW-1185">Reference proteome</keyword>
<reference evidence="1" key="1">
    <citation type="journal article" date="2023" name="GigaByte">
        <title>Genome assembly of the bearded iris, Iris pallida Lam.</title>
        <authorList>
            <person name="Bruccoleri R.E."/>
            <person name="Oakeley E.J."/>
            <person name="Faust A.M.E."/>
            <person name="Altorfer M."/>
            <person name="Dessus-Babus S."/>
            <person name="Burckhardt D."/>
            <person name="Oertli M."/>
            <person name="Naumann U."/>
            <person name="Petersen F."/>
            <person name="Wong J."/>
        </authorList>
    </citation>
    <scope>NUCLEOTIDE SEQUENCE</scope>
    <source>
        <strain evidence="1">GSM-AAB239-AS_SAM_17_03QT</strain>
    </source>
</reference>
<accession>A0AAX6HU34</accession>
<dbReference type="GO" id="GO:0004386">
    <property type="term" value="F:helicase activity"/>
    <property type="evidence" value="ECO:0007669"/>
    <property type="project" value="UniProtKB-KW"/>
</dbReference>
<dbReference type="Proteomes" id="UP001140949">
    <property type="component" value="Unassembled WGS sequence"/>
</dbReference>
<reference evidence="1" key="2">
    <citation type="submission" date="2023-04" db="EMBL/GenBank/DDBJ databases">
        <authorList>
            <person name="Bruccoleri R.E."/>
            <person name="Oakeley E.J."/>
            <person name="Faust A.-M."/>
            <person name="Dessus-Babus S."/>
            <person name="Altorfer M."/>
            <person name="Burckhardt D."/>
            <person name="Oertli M."/>
            <person name="Naumann U."/>
            <person name="Petersen F."/>
            <person name="Wong J."/>
        </authorList>
    </citation>
    <scope>NUCLEOTIDE SEQUENCE</scope>
    <source>
        <strain evidence="1">GSM-AAB239-AS_SAM_17_03QT</strain>
        <tissue evidence="1">Leaf</tissue>
    </source>
</reference>